<organism evidence="1">
    <name type="scientific">Arion vulgaris</name>
    <dbReference type="NCBI Taxonomy" id="1028688"/>
    <lineage>
        <taxon>Eukaryota</taxon>
        <taxon>Metazoa</taxon>
        <taxon>Spiralia</taxon>
        <taxon>Lophotrochozoa</taxon>
        <taxon>Mollusca</taxon>
        <taxon>Gastropoda</taxon>
        <taxon>Heterobranchia</taxon>
        <taxon>Euthyneura</taxon>
        <taxon>Panpulmonata</taxon>
        <taxon>Eupulmonata</taxon>
        <taxon>Stylommatophora</taxon>
        <taxon>Helicina</taxon>
        <taxon>Arionoidea</taxon>
        <taxon>Arionidae</taxon>
        <taxon>Arion</taxon>
    </lineage>
</organism>
<accession>A0A0B6ZS99</accession>
<dbReference type="EMBL" id="HACG01023760">
    <property type="protein sequence ID" value="CEK70625.1"/>
    <property type="molecule type" value="Transcribed_RNA"/>
</dbReference>
<protein>
    <submittedName>
        <fullName evidence="1">Uncharacterized protein</fullName>
    </submittedName>
</protein>
<sequence length="94" mass="11216">NTGIARERETHINTRIARERHKYWDRERETHKYGNRERERHKYCGEGLSEGSINNWRINAEEVAEVKVGKKIRIKAEEKTGEMAVNRNDKKSCY</sequence>
<evidence type="ECO:0000313" key="1">
    <source>
        <dbReference type="EMBL" id="CEK70625.1"/>
    </source>
</evidence>
<gene>
    <name evidence="1" type="primary">ORF74983</name>
</gene>
<feature type="non-terminal residue" evidence="1">
    <location>
        <position position="1"/>
    </location>
</feature>
<proteinExistence type="predicted"/>
<dbReference type="AlphaFoldDB" id="A0A0B6ZS99"/>
<reference evidence="1" key="1">
    <citation type="submission" date="2014-12" db="EMBL/GenBank/DDBJ databases">
        <title>Insight into the proteome of Arion vulgaris.</title>
        <authorList>
            <person name="Aradska J."/>
            <person name="Bulat T."/>
            <person name="Smidak R."/>
            <person name="Sarate P."/>
            <person name="Gangsoo J."/>
            <person name="Sialana F."/>
            <person name="Bilban M."/>
            <person name="Lubec G."/>
        </authorList>
    </citation>
    <scope>NUCLEOTIDE SEQUENCE</scope>
    <source>
        <tissue evidence="1">Skin</tissue>
    </source>
</reference>
<name>A0A0B6ZS99_9EUPU</name>